<evidence type="ECO:0000256" key="8">
    <source>
        <dbReference type="SAM" id="Phobius"/>
    </source>
</evidence>
<evidence type="ECO:0000313" key="10">
    <source>
        <dbReference type="Proteomes" id="UP000195305"/>
    </source>
</evidence>
<name>A0A1Y4SYN4_9FIRM</name>
<evidence type="ECO:0000256" key="7">
    <source>
        <dbReference type="ARBA" id="ARBA00023136"/>
    </source>
</evidence>
<keyword evidence="6 8" id="KW-1133">Transmembrane helix</keyword>
<dbReference type="PANTHER" id="PTHR11040:SF211">
    <property type="entry name" value="ZINC TRANSPORTER ZIP11"/>
    <property type="match status" value="1"/>
</dbReference>
<sequence>MLTLLQQMPVLIFIGAILFNWLSTFLGASLVYFTNKENQQIVSIALGSSAGIMIAASFFSLILPAMNLLENMPKWFLLIIPLGFLCGVIFLALCDHFLPHKHMISGEIEGVHSRFSKNQLLMLAMTLHNIPEGLAVGVAFASAHQQFIPALILSIGIGIQNFPEGTAIALPMHQYGKSRFVSMMYGQFSGIIEIPAAILGYIFASLIQNILPFALSFAAGAMLFVCVEDMIPEACCHRQIDIGALSCMIGFTVMMILDIMLS</sequence>
<keyword evidence="3" id="KW-1003">Cell membrane</keyword>
<feature type="transmembrane region" description="Helical" evidence="8">
    <location>
        <begin position="182"/>
        <end position="204"/>
    </location>
</feature>
<evidence type="ECO:0000256" key="4">
    <source>
        <dbReference type="ARBA" id="ARBA00022692"/>
    </source>
</evidence>
<keyword evidence="10" id="KW-1185">Reference proteome</keyword>
<feature type="transmembrane region" description="Helical" evidence="8">
    <location>
        <begin position="75"/>
        <end position="99"/>
    </location>
</feature>
<keyword evidence="7 8" id="KW-0472">Membrane</keyword>
<evidence type="ECO:0000256" key="1">
    <source>
        <dbReference type="ARBA" id="ARBA00004651"/>
    </source>
</evidence>
<dbReference type="RefSeq" id="WP_087357719.1">
    <property type="nucleotide sequence ID" value="NZ_AP031415.1"/>
</dbReference>
<evidence type="ECO:0000256" key="5">
    <source>
        <dbReference type="ARBA" id="ARBA00022833"/>
    </source>
</evidence>
<protein>
    <submittedName>
        <fullName evidence="9">ZIP family metal transporter</fullName>
    </submittedName>
</protein>
<feature type="transmembrane region" description="Helical" evidence="8">
    <location>
        <begin position="12"/>
        <end position="34"/>
    </location>
</feature>
<feature type="transmembrane region" description="Helical" evidence="8">
    <location>
        <begin position="120"/>
        <end position="141"/>
    </location>
</feature>
<evidence type="ECO:0000256" key="6">
    <source>
        <dbReference type="ARBA" id="ARBA00022989"/>
    </source>
</evidence>
<organism evidence="9 10">
    <name type="scientific">Massilimicrobiota timonensis</name>
    <dbReference type="NCBI Taxonomy" id="1776392"/>
    <lineage>
        <taxon>Bacteria</taxon>
        <taxon>Bacillati</taxon>
        <taxon>Bacillota</taxon>
        <taxon>Erysipelotrichia</taxon>
        <taxon>Erysipelotrichales</taxon>
        <taxon>Erysipelotrichaceae</taxon>
        <taxon>Massilimicrobiota</taxon>
    </lineage>
</organism>
<keyword evidence="4 8" id="KW-0812">Transmembrane</keyword>
<gene>
    <name evidence="9" type="ORF">B5E75_05170</name>
</gene>
<reference evidence="9 10" key="1">
    <citation type="journal article" date="2018" name="BMC Genomics">
        <title>Whole genome sequencing and function prediction of 133 gut anaerobes isolated from chicken caecum in pure cultures.</title>
        <authorList>
            <person name="Medvecky M."/>
            <person name="Cejkova D."/>
            <person name="Polansky O."/>
            <person name="Karasova D."/>
            <person name="Kubasova T."/>
            <person name="Cizek A."/>
            <person name="Rychlik I."/>
        </authorList>
    </citation>
    <scope>NUCLEOTIDE SEQUENCE [LARGE SCALE GENOMIC DNA]</scope>
    <source>
        <strain evidence="9 10">An13</strain>
    </source>
</reference>
<dbReference type="Proteomes" id="UP000195305">
    <property type="component" value="Unassembled WGS sequence"/>
</dbReference>
<feature type="transmembrane region" description="Helical" evidence="8">
    <location>
        <begin position="210"/>
        <end position="230"/>
    </location>
</feature>
<dbReference type="EMBL" id="NFLJ01000011">
    <property type="protein sequence ID" value="OUQ35037.1"/>
    <property type="molecule type" value="Genomic_DNA"/>
</dbReference>
<feature type="transmembrane region" description="Helical" evidence="8">
    <location>
        <begin position="41"/>
        <end position="63"/>
    </location>
</feature>
<evidence type="ECO:0000256" key="2">
    <source>
        <dbReference type="ARBA" id="ARBA00006939"/>
    </source>
</evidence>
<accession>A0A1Y4SYN4</accession>
<dbReference type="Pfam" id="PF02535">
    <property type="entry name" value="Zip"/>
    <property type="match status" value="1"/>
</dbReference>
<comment type="caution">
    <text evidence="9">The sequence shown here is derived from an EMBL/GenBank/DDBJ whole genome shotgun (WGS) entry which is preliminary data.</text>
</comment>
<dbReference type="PANTHER" id="PTHR11040">
    <property type="entry name" value="ZINC/IRON TRANSPORTER"/>
    <property type="match status" value="1"/>
</dbReference>
<feature type="transmembrane region" description="Helical" evidence="8">
    <location>
        <begin position="242"/>
        <end position="261"/>
    </location>
</feature>
<comment type="similarity">
    <text evidence="2">Belongs to the ZIP transporter (TC 2.A.5) family.</text>
</comment>
<dbReference type="InterPro" id="IPR003689">
    <property type="entry name" value="ZIP"/>
</dbReference>
<dbReference type="OrthoDB" id="9787346at2"/>
<dbReference type="GO" id="GO:0005385">
    <property type="term" value="F:zinc ion transmembrane transporter activity"/>
    <property type="evidence" value="ECO:0007669"/>
    <property type="project" value="TreeGrafter"/>
</dbReference>
<dbReference type="GO" id="GO:0005886">
    <property type="term" value="C:plasma membrane"/>
    <property type="evidence" value="ECO:0007669"/>
    <property type="project" value="UniProtKB-SubCell"/>
</dbReference>
<evidence type="ECO:0000256" key="3">
    <source>
        <dbReference type="ARBA" id="ARBA00022475"/>
    </source>
</evidence>
<keyword evidence="5" id="KW-0862">Zinc</keyword>
<evidence type="ECO:0000313" key="9">
    <source>
        <dbReference type="EMBL" id="OUQ35037.1"/>
    </source>
</evidence>
<proteinExistence type="inferred from homology"/>
<comment type="subcellular location">
    <subcellularLocation>
        <location evidence="1">Cell membrane</location>
        <topology evidence="1">Multi-pass membrane protein</topology>
    </subcellularLocation>
</comment>
<dbReference type="AlphaFoldDB" id="A0A1Y4SYN4"/>